<dbReference type="InterPro" id="IPR020568">
    <property type="entry name" value="Ribosomal_Su5_D2-typ_SF"/>
</dbReference>
<name>A0ABV4UHZ6_9MICC</name>
<dbReference type="Pfam" id="PF13335">
    <property type="entry name" value="Mg_chelatase_C"/>
    <property type="match status" value="1"/>
</dbReference>
<gene>
    <name evidence="3" type="ORF">ACETWP_00645</name>
</gene>
<evidence type="ECO:0000313" key="4">
    <source>
        <dbReference type="Proteomes" id="UP001575652"/>
    </source>
</evidence>
<dbReference type="Gene3D" id="3.40.50.300">
    <property type="entry name" value="P-loop containing nucleotide triphosphate hydrolases"/>
    <property type="match status" value="1"/>
</dbReference>
<dbReference type="SMART" id="SM00382">
    <property type="entry name" value="AAA"/>
    <property type="match status" value="1"/>
</dbReference>
<evidence type="ECO:0000259" key="2">
    <source>
        <dbReference type="SMART" id="SM00382"/>
    </source>
</evidence>
<dbReference type="Pfam" id="PF01078">
    <property type="entry name" value="Mg_chelatase"/>
    <property type="match status" value="1"/>
</dbReference>
<dbReference type="PANTHER" id="PTHR32039">
    <property type="entry name" value="MAGNESIUM-CHELATASE SUBUNIT CHLI"/>
    <property type="match status" value="1"/>
</dbReference>
<dbReference type="InterPro" id="IPR025158">
    <property type="entry name" value="Mg_chelat-rel_C"/>
</dbReference>
<proteinExistence type="predicted"/>
<comment type="caution">
    <text evidence="3">The sequence shown here is derived from an EMBL/GenBank/DDBJ whole genome shotgun (WGS) entry which is preliminary data.</text>
</comment>
<dbReference type="InterPro" id="IPR000523">
    <property type="entry name" value="Mg_chelatse_chII-like_cat_dom"/>
</dbReference>
<dbReference type="Pfam" id="PF13541">
    <property type="entry name" value="ChlI"/>
    <property type="match status" value="1"/>
</dbReference>
<dbReference type="InterPro" id="IPR014721">
    <property type="entry name" value="Ribsml_uS5_D2-typ_fold_subgr"/>
</dbReference>
<dbReference type="PANTHER" id="PTHR32039:SF7">
    <property type="entry name" value="COMPETENCE PROTEIN COMM"/>
    <property type="match status" value="1"/>
</dbReference>
<dbReference type="InterPro" id="IPR027417">
    <property type="entry name" value="P-loop_NTPase"/>
</dbReference>
<keyword evidence="4" id="KW-1185">Reference proteome</keyword>
<dbReference type="SUPFAM" id="SSF52540">
    <property type="entry name" value="P-loop containing nucleoside triphosphate hydrolases"/>
    <property type="match status" value="1"/>
</dbReference>
<dbReference type="InterPro" id="IPR045006">
    <property type="entry name" value="CHLI-like"/>
</dbReference>
<protein>
    <submittedName>
        <fullName evidence="3">YifB family Mg chelatase-like AAA ATPase</fullName>
    </submittedName>
</protein>
<evidence type="ECO:0000313" key="3">
    <source>
        <dbReference type="EMBL" id="MFB0833085.1"/>
    </source>
</evidence>
<dbReference type="SUPFAM" id="SSF54211">
    <property type="entry name" value="Ribosomal protein S5 domain 2-like"/>
    <property type="match status" value="1"/>
</dbReference>
<dbReference type="Proteomes" id="UP001575652">
    <property type="component" value="Unassembled WGS sequence"/>
</dbReference>
<feature type="domain" description="AAA+ ATPase" evidence="2">
    <location>
        <begin position="237"/>
        <end position="421"/>
    </location>
</feature>
<dbReference type="EMBL" id="JBHDLJ010000001">
    <property type="protein sequence ID" value="MFB0833085.1"/>
    <property type="molecule type" value="Genomic_DNA"/>
</dbReference>
<dbReference type="InterPro" id="IPR003593">
    <property type="entry name" value="AAA+_ATPase"/>
</dbReference>
<sequence length="535" mass="55363">MSLGRAAGVALIGLNGSIVDVEADIGGGLPGFVLLGLPDASLAESRDRIRSAARNSGVPLSPRRITVNLVPASLPKRGSSFDLAIVVAALAAAGDISSPPGVVFIAELGLDGCLRPVSGVLPSVMACVAAGRPRVVVAAENHAEASLVPGADITSHRHLAEVLGRFGADPHSLRQPAAARRAETANGRPSTGGATPGRAAPDRTASDRAALDRSAPDMADIVGQLEARYALEVAAAGGHHLLLMGPPGAGKTMLAERLPGILPDLTDTEAMETTAVHSLGGGQRGLDRLLRRPPFESPHHSASMVALIGGGSGLPRPGAASRAHRGVLFLDEAPEFAAKALDSLRQPLESGRLTLHRAAGAATYPARFQLVLAANPCPCGLSTGKGIDCTCTPMQRRRYLDRLSGPLLDRIDLQIGVPRVAAVQLRGGVRAEDSAAVGARVAAARELQRARLDPLGLSRNADLPGTLLRGELALPPAVTAGADRELDRGRLTARGYDRVLRIAWTVGDLARHDRPSAGDVDVALQLRQHAKGETP</sequence>
<dbReference type="RefSeq" id="WP_373970254.1">
    <property type="nucleotide sequence ID" value="NZ_JBHDLJ010000001.1"/>
</dbReference>
<feature type="compositionally biased region" description="Basic and acidic residues" evidence="1">
    <location>
        <begin position="200"/>
        <end position="212"/>
    </location>
</feature>
<dbReference type="Gene3D" id="3.30.230.10">
    <property type="match status" value="1"/>
</dbReference>
<reference evidence="3 4" key="1">
    <citation type="submission" date="2024-09" db="EMBL/GenBank/DDBJ databases">
        <authorList>
            <person name="Salinas-Garcia M.A."/>
            <person name="Prieme A."/>
        </authorList>
    </citation>
    <scope>NUCLEOTIDE SEQUENCE [LARGE SCALE GENOMIC DNA]</scope>
    <source>
        <strain evidence="3 4">DSM 21081</strain>
    </source>
</reference>
<evidence type="ECO:0000256" key="1">
    <source>
        <dbReference type="SAM" id="MobiDB-lite"/>
    </source>
</evidence>
<accession>A0ABV4UHZ6</accession>
<organism evidence="3 4">
    <name type="scientific">Arthrobacter halodurans</name>
    <dbReference type="NCBI Taxonomy" id="516699"/>
    <lineage>
        <taxon>Bacteria</taxon>
        <taxon>Bacillati</taxon>
        <taxon>Actinomycetota</taxon>
        <taxon>Actinomycetes</taxon>
        <taxon>Micrococcales</taxon>
        <taxon>Micrococcaceae</taxon>
        <taxon>Arthrobacter</taxon>
    </lineage>
</organism>
<feature type="region of interest" description="Disordered" evidence="1">
    <location>
        <begin position="170"/>
        <end position="212"/>
    </location>
</feature>